<dbReference type="InterPro" id="IPR006103">
    <property type="entry name" value="Glyco_hydro_2_cat"/>
</dbReference>
<dbReference type="SUPFAM" id="SSF51445">
    <property type="entry name" value="(Trans)glycosidases"/>
    <property type="match status" value="1"/>
</dbReference>
<dbReference type="InterPro" id="IPR006104">
    <property type="entry name" value="Glyco_hydro_2_N"/>
</dbReference>
<dbReference type="InterPro" id="IPR036156">
    <property type="entry name" value="Beta-gal/glucu_dom_sf"/>
</dbReference>
<evidence type="ECO:0000256" key="5">
    <source>
        <dbReference type="ARBA" id="ARBA00023295"/>
    </source>
</evidence>
<dbReference type="GO" id="GO:0005990">
    <property type="term" value="P:lactose catabolic process"/>
    <property type="evidence" value="ECO:0007669"/>
    <property type="project" value="TreeGrafter"/>
</dbReference>
<evidence type="ECO:0000259" key="8">
    <source>
        <dbReference type="Pfam" id="PF16353"/>
    </source>
</evidence>
<dbReference type="InterPro" id="IPR008979">
    <property type="entry name" value="Galactose-bd-like_sf"/>
</dbReference>
<dbReference type="Gene3D" id="2.60.120.260">
    <property type="entry name" value="Galactose-binding domain-like"/>
    <property type="match status" value="1"/>
</dbReference>
<keyword evidence="5" id="KW-0326">Glycosidase</keyword>
<evidence type="ECO:0000256" key="4">
    <source>
        <dbReference type="ARBA" id="ARBA00022801"/>
    </source>
</evidence>
<accession>A0A1H9XSB9</accession>
<gene>
    <name evidence="9" type="ORF">SAMN05216195_11752</name>
</gene>
<evidence type="ECO:0000256" key="1">
    <source>
        <dbReference type="ARBA" id="ARBA00001412"/>
    </source>
</evidence>
<feature type="domain" description="Beta-galactosidase" evidence="8">
    <location>
        <begin position="572"/>
        <end position="655"/>
    </location>
</feature>
<dbReference type="PANTHER" id="PTHR46323:SF2">
    <property type="entry name" value="BETA-GALACTOSIDASE"/>
    <property type="match status" value="1"/>
</dbReference>
<dbReference type="PANTHER" id="PTHR46323">
    <property type="entry name" value="BETA-GALACTOSIDASE"/>
    <property type="match status" value="1"/>
</dbReference>
<proteinExistence type="inferred from homology"/>
<evidence type="ECO:0000313" key="9">
    <source>
        <dbReference type="EMBL" id="SES49048.1"/>
    </source>
</evidence>
<feature type="domain" description="Glycoside hydrolase family 2 catalytic" evidence="6">
    <location>
        <begin position="281"/>
        <end position="525"/>
    </location>
</feature>
<dbReference type="Pfam" id="PF16353">
    <property type="entry name" value="LacZ_4"/>
    <property type="match status" value="1"/>
</dbReference>
<dbReference type="Pfam" id="PF02837">
    <property type="entry name" value="Glyco_hydro_2_N"/>
    <property type="match status" value="1"/>
</dbReference>
<dbReference type="SUPFAM" id="SSF49785">
    <property type="entry name" value="Galactose-binding domain-like"/>
    <property type="match status" value="1"/>
</dbReference>
<dbReference type="InterPro" id="IPR032312">
    <property type="entry name" value="LacZ_4"/>
</dbReference>
<organism evidence="9 10">
    <name type="scientific">Lentzea flaviverrucosa</name>
    <dbReference type="NCBI Taxonomy" id="200379"/>
    <lineage>
        <taxon>Bacteria</taxon>
        <taxon>Bacillati</taxon>
        <taxon>Actinomycetota</taxon>
        <taxon>Actinomycetes</taxon>
        <taxon>Pseudonocardiales</taxon>
        <taxon>Pseudonocardiaceae</taxon>
        <taxon>Lentzea</taxon>
    </lineage>
</organism>
<dbReference type="OrthoDB" id="9762066at2"/>
<name>A0A1H9XSB9_9PSEU</name>
<dbReference type="RefSeq" id="WP_090071616.1">
    <property type="nucleotide sequence ID" value="NZ_FOFT01000017.1"/>
</dbReference>
<dbReference type="Gene3D" id="3.20.20.80">
    <property type="entry name" value="Glycosidases"/>
    <property type="match status" value="1"/>
</dbReference>
<dbReference type="PRINTS" id="PR00132">
    <property type="entry name" value="GLHYDRLASE2"/>
</dbReference>
<dbReference type="InterPro" id="IPR050347">
    <property type="entry name" value="Bact_Beta-galactosidase"/>
</dbReference>
<dbReference type="EMBL" id="FOFT01000017">
    <property type="protein sequence ID" value="SES49048.1"/>
    <property type="molecule type" value="Genomic_DNA"/>
</dbReference>
<dbReference type="InterPro" id="IPR013783">
    <property type="entry name" value="Ig-like_fold"/>
</dbReference>
<dbReference type="InterPro" id="IPR006101">
    <property type="entry name" value="Glyco_hydro_2"/>
</dbReference>
<protein>
    <recommendedName>
        <fullName evidence="3">beta-galactosidase</fullName>
        <ecNumber evidence="3">3.2.1.23</ecNumber>
    </recommendedName>
</protein>
<evidence type="ECO:0000259" key="7">
    <source>
        <dbReference type="Pfam" id="PF02837"/>
    </source>
</evidence>
<dbReference type="Proteomes" id="UP000199028">
    <property type="component" value="Unassembled WGS sequence"/>
</dbReference>
<keyword evidence="4" id="KW-0378">Hydrolase</keyword>
<feature type="domain" description="Glycosyl hydrolases family 2 sugar binding" evidence="7">
    <location>
        <begin position="29"/>
        <end position="197"/>
    </location>
</feature>
<dbReference type="InterPro" id="IPR017853">
    <property type="entry name" value="GH"/>
</dbReference>
<sequence length="689" mass="75882">MIPSHENRDPGRGRLTPRAAFTSDAPALSLNGPWRFRLVSGTAEDTADFHTDDFDDSSWDELPVPAHWQLHGHGSLIHTGSGLPFTVDPPHTPEKNPTGQYRRRFDLSHDWIAGNGGAVLRFDGVDSCFTVWANGVLVGSAEGSGLTHEFYVGHLLRPGRNIIAVRVRQWSAGSYLEHLWPWRLSGIFRDVVLLWRPSGGINDFFVHADYDHVSGRGTLCVETASPAMLTIPDLDLVDAATNITHTLPRVSPWSAEQPRIYEGTLCTDTERIPLRVGFRVVAVVNGVLTANGEPLSLRGVKRAEWHPETGRAVSRESMLEDVLMMKRHNINAVHTSHHPPHATFLDLCDTYGLWVVDECDLEAHDLGAFGSAQSLSDDPKWSEAFLDRVQRTVERDKNHPSVIMWSLGGGSGGGRNIEEMAAWAHVRDPRRLVHHESDQECSYVDIYSQGHVTLAELELLGRRVEEAAADPRNDAHRRALPFILKRCAHETGDDVVGLSECQALFDRYERLAGGFLLDWSDENVMRSPSAGAVHLGSAGPLSPGRTRSAILLQYKKFFEPVRISIDVSAGLITIENRHDHRSTEHLAFTWSMRELDVTIAGGDLSVPVLRARQTVEVPLPSIMDAAAAATQLTVLAVLAADEPWASAGHEIASGRTTFSVSPLSPGQWTEVHPITDMTSGVENVRGIEA</sequence>
<evidence type="ECO:0000313" key="10">
    <source>
        <dbReference type="Proteomes" id="UP000199028"/>
    </source>
</evidence>
<dbReference type="EC" id="3.2.1.23" evidence="3"/>
<evidence type="ECO:0000256" key="2">
    <source>
        <dbReference type="ARBA" id="ARBA00007401"/>
    </source>
</evidence>
<reference evidence="10" key="1">
    <citation type="submission" date="2016-10" db="EMBL/GenBank/DDBJ databases">
        <authorList>
            <person name="Varghese N."/>
            <person name="Submissions S."/>
        </authorList>
    </citation>
    <scope>NUCLEOTIDE SEQUENCE [LARGE SCALE GENOMIC DNA]</scope>
    <source>
        <strain evidence="10">CGMCC 4.578</strain>
    </source>
</reference>
<dbReference type="Gene3D" id="2.60.40.10">
    <property type="entry name" value="Immunoglobulins"/>
    <property type="match status" value="2"/>
</dbReference>
<dbReference type="GO" id="GO:0004565">
    <property type="term" value="F:beta-galactosidase activity"/>
    <property type="evidence" value="ECO:0007669"/>
    <property type="project" value="UniProtKB-EC"/>
</dbReference>
<dbReference type="SUPFAM" id="SSF49303">
    <property type="entry name" value="beta-Galactosidase/glucuronidase domain"/>
    <property type="match status" value="2"/>
</dbReference>
<evidence type="ECO:0000259" key="6">
    <source>
        <dbReference type="Pfam" id="PF02836"/>
    </source>
</evidence>
<comment type="similarity">
    <text evidence="2">Belongs to the glycosyl hydrolase 2 family.</text>
</comment>
<comment type="catalytic activity">
    <reaction evidence="1">
        <text>Hydrolysis of terminal non-reducing beta-D-galactose residues in beta-D-galactosides.</text>
        <dbReference type="EC" id="3.2.1.23"/>
    </reaction>
</comment>
<dbReference type="GO" id="GO:0009341">
    <property type="term" value="C:beta-galactosidase complex"/>
    <property type="evidence" value="ECO:0007669"/>
    <property type="project" value="TreeGrafter"/>
</dbReference>
<dbReference type="AlphaFoldDB" id="A0A1H9XSB9"/>
<dbReference type="Pfam" id="PF02836">
    <property type="entry name" value="Glyco_hydro_2_C"/>
    <property type="match status" value="1"/>
</dbReference>
<evidence type="ECO:0000256" key="3">
    <source>
        <dbReference type="ARBA" id="ARBA00012756"/>
    </source>
</evidence>
<keyword evidence="10" id="KW-1185">Reference proteome</keyword>